<keyword evidence="3 4" id="KW-0949">S-adenosyl-L-methionine</keyword>
<dbReference type="Pfam" id="PF05958">
    <property type="entry name" value="tRNA_U5-meth_tr"/>
    <property type="match status" value="1"/>
</dbReference>
<evidence type="ECO:0000313" key="9">
    <source>
        <dbReference type="Proteomes" id="UP000054498"/>
    </source>
</evidence>
<evidence type="ECO:0000256" key="5">
    <source>
        <dbReference type="PROSITE-ProRule" id="PRU10015"/>
    </source>
</evidence>
<evidence type="ECO:0000313" key="8">
    <source>
        <dbReference type="EMBL" id="KIZ04568.1"/>
    </source>
</evidence>
<proteinExistence type="inferred from homology"/>
<dbReference type="Proteomes" id="UP000054498">
    <property type="component" value="Unassembled WGS sequence"/>
</dbReference>
<evidence type="ECO:0000259" key="7">
    <source>
        <dbReference type="PROSITE" id="PS50926"/>
    </source>
</evidence>
<dbReference type="KEGG" id="mng:MNEG_3387"/>
<dbReference type="GO" id="GO:0008173">
    <property type="term" value="F:RNA methyltransferase activity"/>
    <property type="evidence" value="ECO:0007669"/>
    <property type="project" value="InterPro"/>
</dbReference>
<feature type="compositionally biased region" description="Low complexity" evidence="6">
    <location>
        <begin position="336"/>
        <end position="352"/>
    </location>
</feature>
<evidence type="ECO:0000256" key="6">
    <source>
        <dbReference type="SAM" id="MobiDB-lite"/>
    </source>
</evidence>
<dbReference type="GO" id="GO:0006396">
    <property type="term" value="P:RNA processing"/>
    <property type="evidence" value="ECO:0007669"/>
    <property type="project" value="InterPro"/>
</dbReference>
<dbReference type="PROSITE" id="PS51687">
    <property type="entry name" value="SAM_MT_RNA_M5U"/>
    <property type="match status" value="1"/>
</dbReference>
<dbReference type="PROSITE" id="PS01230">
    <property type="entry name" value="TRMA_1"/>
    <property type="match status" value="1"/>
</dbReference>
<dbReference type="GO" id="GO:0032259">
    <property type="term" value="P:methylation"/>
    <property type="evidence" value="ECO:0007669"/>
    <property type="project" value="UniProtKB-KW"/>
</dbReference>
<dbReference type="EMBL" id="KK100644">
    <property type="protein sequence ID" value="KIZ04568.1"/>
    <property type="molecule type" value="Genomic_DNA"/>
</dbReference>
<dbReference type="SUPFAM" id="SSF53335">
    <property type="entry name" value="S-adenosyl-L-methionine-dependent methyltransferases"/>
    <property type="match status" value="2"/>
</dbReference>
<protein>
    <recommendedName>
        <fullName evidence="7">TRAM domain-containing protein</fullName>
    </recommendedName>
</protein>
<dbReference type="PROSITE" id="PS01231">
    <property type="entry name" value="TRMA_2"/>
    <property type="match status" value="1"/>
</dbReference>
<evidence type="ECO:0000256" key="1">
    <source>
        <dbReference type="ARBA" id="ARBA00022603"/>
    </source>
</evidence>
<gene>
    <name evidence="8" type="ORF">MNEG_3387</name>
</gene>
<sequence>MQPHGLAAPHRLPAADPTRAGRLAALAGRLRRADAAAAIAPMTARTTPGCRPRAHVRAPGSVAAAYAGPTPSANPDTSAPRAPRAEGGRPAVGDELELTCERLGGGARGICLAPGGFVLMVPRALPGEHLRARVTLIRDRYGEAERLETLAPHARAAPPPCPHHAACGGCPLQALQYDAQLEEKRNTVAQLLTRVGGVPREDLDRIVAPAAGAPPGRRLGYRNKLQFAFGAKTWSGLPENGGGDGGGARLAAAAAADAAARGLGLGFLKQGTSDVVVPIGECLLQGAAGNRALAAARAAAAALGLEPHDAPSGRGVLRHLIIRSAGEDGGGGGAGEAEQAADPRPGSGRGSPAGVQLQVVIVTSECPSGDVRPMAEAIRASVPEVVSVVHSVAAAAPGGGGGSSGSKASDSRGGRRPRGGGRGRQQQQQQRRREPQPRAGGDGGSDDEGDGGGGGAADARGGARALRVARSEVLLGAPTLEQRLGGLRFSVGPHSFFQTNGRMAEVLYDLVADAVAEAMGQLPAGSVVLDLYTGTGTIALSLARRLGPGVRVVGADVNSEAIADARSNAEANGGGGARFVCGDLDRLVEEEGALGLGGRGGGVGVVVVDPARAGMGRPVVEFLRRSGAARVVYVSCNAATQARDVARLAGAYALRSVVPVDLFPQTEHVETVAFLERVGG</sequence>
<keyword evidence="2 4" id="KW-0808">Transferase</keyword>
<feature type="binding site" evidence="4">
    <location>
        <position position="532"/>
    </location>
    <ligand>
        <name>S-adenosyl-L-methionine</name>
        <dbReference type="ChEBI" id="CHEBI:59789"/>
    </ligand>
</feature>
<dbReference type="Gene3D" id="2.40.50.1070">
    <property type="match status" value="1"/>
</dbReference>
<keyword evidence="9" id="KW-1185">Reference proteome</keyword>
<dbReference type="PANTHER" id="PTHR11061:SF30">
    <property type="entry name" value="TRNA (URACIL(54)-C(5))-METHYLTRANSFERASE"/>
    <property type="match status" value="1"/>
</dbReference>
<dbReference type="SUPFAM" id="SSF50249">
    <property type="entry name" value="Nucleic acid-binding proteins"/>
    <property type="match status" value="1"/>
</dbReference>
<evidence type="ECO:0000256" key="2">
    <source>
        <dbReference type="ARBA" id="ARBA00022679"/>
    </source>
</evidence>
<feature type="region of interest" description="Disordered" evidence="6">
    <location>
        <begin position="64"/>
        <end position="93"/>
    </location>
</feature>
<dbReference type="CDD" id="cd02440">
    <property type="entry name" value="AdoMet_MTases"/>
    <property type="match status" value="1"/>
</dbReference>
<feature type="domain" description="TRAM" evidence="7">
    <location>
        <begin position="89"/>
        <end position="148"/>
    </location>
</feature>
<dbReference type="InterPro" id="IPR030391">
    <property type="entry name" value="MeTrfase_TrmA_CS"/>
</dbReference>
<dbReference type="STRING" id="145388.A0A0D2K1X6"/>
<dbReference type="InterPro" id="IPR012340">
    <property type="entry name" value="NA-bd_OB-fold"/>
</dbReference>
<dbReference type="PANTHER" id="PTHR11061">
    <property type="entry name" value="RNA M5U METHYLTRANSFERASE"/>
    <property type="match status" value="1"/>
</dbReference>
<dbReference type="AlphaFoldDB" id="A0A0D2K1X6"/>
<feature type="binding site" evidence="4">
    <location>
        <position position="609"/>
    </location>
    <ligand>
        <name>S-adenosyl-L-methionine</name>
        <dbReference type="ChEBI" id="CHEBI:59789"/>
    </ligand>
</feature>
<feature type="binding site" evidence="4">
    <location>
        <position position="498"/>
    </location>
    <ligand>
        <name>S-adenosyl-L-methionine</name>
        <dbReference type="ChEBI" id="CHEBI:59789"/>
    </ligand>
</feature>
<evidence type="ECO:0000256" key="3">
    <source>
        <dbReference type="ARBA" id="ARBA00022691"/>
    </source>
</evidence>
<feature type="region of interest" description="Disordered" evidence="6">
    <location>
        <begin position="327"/>
        <end position="352"/>
    </location>
</feature>
<dbReference type="Gene3D" id="2.40.50.140">
    <property type="entry name" value="Nucleic acid-binding proteins"/>
    <property type="match status" value="1"/>
</dbReference>
<evidence type="ECO:0000256" key="4">
    <source>
        <dbReference type="PROSITE-ProRule" id="PRU01024"/>
    </source>
</evidence>
<dbReference type="GeneID" id="25736265"/>
<dbReference type="InterPro" id="IPR029063">
    <property type="entry name" value="SAM-dependent_MTases_sf"/>
</dbReference>
<feature type="region of interest" description="Disordered" evidence="6">
    <location>
        <begin position="394"/>
        <end position="460"/>
    </location>
</feature>
<keyword evidence="1 4" id="KW-0489">Methyltransferase</keyword>
<dbReference type="InterPro" id="IPR030390">
    <property type="entry name" value="MeTrfase_TrmA_AS"/>
</dbReference>
<dbReference type="OrthoDB" id="10250660at2759"/>
<feature type="active site" description="Nucleophile" evidence="4">
    <location>
        <position position="636"/>
    </location>
</feature>
<dbReference type="GO" id="GO:0009451">
    <property type="term" value="P:RNA modification"/>
    <property type="evidence" value="ECO:0007669"/>
    <property type="project" value="UniProtKB-ARBA"/>
</dbReference>
<dbReference type="Gene3D" id="3.40.50.150">
    <property type="entry name" value="Vaccinia Virus protein VP39"/>
    <property type="match status" value="2"/>
</dbReference>
<comment type="similarity">
    <text evidence="4">Belongs to the class I-like SAM-binding methyltransferase superfamily. RNA M5U methyltransferase family.</text>
</comment>
<dbReference type="PROSITE" id="PS50926">
    <property type="entry name" value="TRAM"/>
    <property type="match status" value="1"/>
</dbReference>
<name>A0A0D2K1X6_9CHLO</name>
<feature type="active site" evidence="5">
    <location>
        <position position="636"/>
    </location>
</feature>
<dbReference type="InterPro" id="IPR010280">
    <property type="entry name" value="U5_MeTrfase_fam"/>
</dbReference>
<organism evidence="8 9">
    <name type="scientific">Monoraphidium neglectum</name>
    <dbReference type="NCBI Taxonomy" id="145388"/>
    <lineage>
        <taxon>Eukaryota</taxon>
        <taxon>Viridiplantae</taxon>
        <taxon>Chlorophyta</taxon>
        <taxon>core chlorophytes</taxon>
        <taxon>Chlorophyceae</taxon>
        <taxon>CS clade</taxon>
        <taxon>Sphaeropleales</taxon>
        <taxon>Selenastraceae</taxon>
        <taxon>Monoraphidium</taxon>
    </lineage>
</organism>
<accession>A0A0D2K1X6</accession>
<dbReference type="RefSeq" id="XP_013903587.1">
    <property type="nucleotide sequence ID" value="XM_014048133.1"/>
</dbReference>
<dbReference type="GO" id="GO:0008757">
    <property type="term" value="F:S-adenosylmethionine-dependent methyltransferase activity"/>
    <property type="evidence" value="ECO:0007669"/>
    <property type="project" value="UniProtKB-ARBA"/>
</dbReference>
<feature type="binding site" evidence="4">
    <location>
        <position position="556"/>
    </location>
    <ligand>
        <name>S-adenosyl-L-methionine</name>
        <dbReference type="ChEBI" id="CHEBI:59789"/>
    </ligand>
</feature>
<reference evidence="8 9" key="1">
    <citation type="journal article" date="2013" name="BMC Genomics">
        <title>Reconstruction of the lipid metabolism for the microalga Monoraphidium neglectum from its genome sequence reveals characteristics suitable for biofuel production.</title>
        <authorList>
            <person name="Bogen C."/>
            <person name="Al-Dilaimi A."/>
            <person name="Albersmeier A."/>
            <person name="Wichmann J."/>
            <person name="Grundmann M."/>
            <person name="Rupp O."/>
            <person name="Lauersen K.J."/>
            <person name="Blifernez-Klassen O."/>
            <person name="Kalinowski J."/>
            <person name="Goesmann A."/>
            <person name="Mussgnug J.H."/>
            <person name="Kruse O."/>
        </authorList>
    </citation>
    <scope>NUCLEOTIDE SEQUENCE [LARGE SCALE GENOMIC DNA]</scope>
    <source>
        <strain evidence="8 9">SAG 48.87</strain>
    </source>
</reference>
<dbReference type="InterPro" id="IPR002792">
    <property type="entry name" value="TRAM_dom"/>
</dbReference>